<organism evidence="1">
    <name type="scientific">marine sediment metagenome</name>
    <dbReference type="NCBI Taxonomy" id="412755"/>
    <lineage>
        <taxon>unclassified sequences</taxon>
        <taxon>metagenomes</taxon>
        <taxon>ecological metagenomes</taxon>
    </lineage>
</organism>
<gene>
    <name evidence="1" type="ORF">S03H2_13598</name>
</gene>
<accession>X1GA93</accession>
<protein>
    <submittedName>
        <fullName evidence="1">Uncharacterized protein</fullName>
    </submittedName>
</protein>
<name>X1GA93_9ZZZZ</name>
<reference evidence="1" key="1">
    <citation type="journal article" date="2014" name="Front. Microbiol.">
        <title>High frequency of phylogenetically diverse reductive dehalogenase-homologous genes in deep subseafloor sedimentary metagenomes.</title>
        <authorList>
            <person name="Kawai M."/>
            <person name="Futagami T."/>
            <person name="Toyoda A."/>
            <person name="Takaki Y."/>
            <person name="Nishi S."/>
            <person name="Hori S."/>
            <person name="Arai W."/>
            <person name="Tsubouchi T."/>
            <person name="Morono Y."/>
            <person name="Uchiyama I."/>
            <person name="Ito T."/>
            <person name="Fujiyama A."/>
            <person name="Inagaki F."/>
            <person name="Takami H."/>
        </authorList>
    </citation>
    <scope>NUCLEOTIDE SEQUENCE</scope>
    <source>
        <strain evidence="1">Expedition CK06-06</strain>
    </source>
</reference>
<dbReference type="AlphaFoldDB" id="X1GA93"/>
<feature type="non-terminal residue" evidence="1">
    <location>
        <position position="371"/>
    </location>
</feature>
<dbReference type="EMBL" id="BARU01006900">
    <property type="protein sequence ID" value="GAH38474.1"/>
    <property type="molecule type" value="Genomic_DNA"/>
</dbReference>
<evidence type="ECO:0000313" key="1">
    <source>
        <dbReference type="EMBL" id="GAH38474.1"/>
    </source>
</evidence>
<sequence length="371" mass="41126">MAKVKGGLFSLGAEGKIAGKTIHRKLKGIKTAKKYVIPGNPKTEDQKTQRDYLKDAVLGWKTDGYSDLDIGAWKLFASIQKKILSGYNLFLRKRINADKDDKTWTKLTNCVISDITGVGSKVVINVAYDLAGKLFIGTSKVLMLREVSGVFNTDHYTFSINDLSILTKYYFYIENKAEGEEARTGIYSLKTGVITVDWENRIKFYFSRLVVSNWTIRTSAADNKWQSVCWSPELSLFCAVASSGTGNRVMTSPDGITWTIRTSAADNGWRAVCWSPELSLFCAVASSGTGNRVMTSPDGINWTIRTSAADNNWRSVCWSPELSLFCAVAYTGTGNRVMTSPDGITWTIRTSAADNNWQSVCWSPELSLFCA</sequence>
<comment type="caution">
    <text evidence="1">The sequence shown here is derived from an EMBL/GenBank/DDBJ whole genome shotgun (WGS) entry which is preliminary data.</text>
</comment>
<dbReference type="SUPFAM" id="SSF101898">
    <property type="entry name" value="NHL repeat"/>
    <property type="match status" value="1"/>
</dbReference>
<proteinExistence type="predicted"/>